<accession>A0A814REA0</accession>
<evidence type="ECO:0000313" key="4">
    <source>
        <dbReference type="EMBL" id="CAF3719678.1"/>
    </source>
</evidence>
<reference evidence="2" key="1">
    <citation type="submission" date="2021-02" db="EMBL/GenBank/DDBJ databases">
        <authorList>
            <person name="Nowell W R."/>
        </authorList>
    </citation>
    <scope>NUCLEOTIDE SEQUENCE</scope>
</reference>
<dbReference type="InterPro" id="IPR023375">
    <property type="entry name" value="ADC_dom_sf"/>
</dbReference>
<sequence>MADNMDNIKDAPAPWTLNGQVAYLFVHGSRPIQEEFNENPDPIRSPFRGGMGGMALIRYTNSPVGPYDELLFIPGSYQFGNTTYYRISQIYVSSMDSVINGRRNWSVPKKLARFCWNDNNTYVKIFLPENNEPFCTIGVRPRLYCFPMSSIIIPSSFRTLLQSPLDEQNDKNIYLKITPSCSGWFRPLVELIEFHTDGKEIPSDKQLSMYTYGVGYEAFTLIFPKAEEVLY</sequence>
<name>A0A814REA0_9BILA</name>
<dbReference type="Proteomes" id="UP000663882">
    <property type="component" value="Unassembled WGS sequence"/>
</dbReference>
<evidence type="ECO:0000313" key="1">
    <source>
        <dbReference type="EMBL" id="CAF1087102.1"/>
    </source>
</evidence>
<evidence type="ECO:0000313" key="3">
    <source>
        <dbReference type="EMBL" id="CAF3542438.1"/>
    </source>
</evidence>
<dbReference type="EMBL" id="CAJOAX010001486">
    <property type="protein sequence ID" value="CAF3719678.1"/>
    <property type="molecule type" value="Genomic_DNA"/>
</dbReference>
<gene>
    <name evidence="3" type="ORF">FNK824_LOCUS535</name>
    <name evidence="4" type="ORF">OTI717_LOCUS13741</name>
    <name evidence="1" type="ORF">RFH988_LOCUS18601</name>
    <name evidence="2" type="ORF">SEV965_LOCUS17428</name>
</gene>
<dbReference type="Proteomes" id="UP000663874">
    <property type="component" value="Unassembled WGS sequence"/>
</dbReference>
<dbReference type="PANTHER" id="PTHR40518">
    <property type="entry name" value="ACETOACETATE DECARBOXYLASE"/>
    <property type="match status" value="1"/>
</dbReference>
<dbReference type="Proteomes" id="UP000663889">
    <property type="component" value="Unassembled WGS sequence"/>
</dbReference>
<dbReference type="Gene3D" id="2.40.400.10">
    <property type="entry name" value="Acetoacetate decarboxylase-like"/>
    <property type="match status" value="1"/>
</dbReference>
<organism evidence="2 5">
    <name type="scientific">Rotaria sordida</name>
    <dbReference type="NCBI Taxonomy" id="392033"/>
    <lineage>
        <taxon>Eukaryota</taxon>
        <taxon>Metazoa</taxon>
        <taxon>Spiralia</taxon>
        <taxon>Gnathifera</taxon>
        <taxon>Rotifera</taxon>
        <taxon>Eurotatoria</taxon>
        <taxon>Bdelloidea</taxon>
        <taxon>Philodinida</taxon>
        <taxon>Philodinidae</taxon>
        <taxon>Rotaria</taxon>
    </lineage>
</organism>
<dbReference type="EMBL" id="CAJNOU010000999">
    <property type="protein sequence ID" value="CAF1131206.1"/>
    <property type="molecule type" value="Genomic_DNA"/>
</dbReference>
<dbReference type="PANTHER" id="PTHR40518:SF1">
    <property type="entry name" value="ACETOACETATE DECARBOXYLASE"/>
    <property type="match status" value="1"/>
</dbReference>
<protein>
    <submittedName>
        <fullName evidence="2">Uncharacterized protein</fullName>
    </submittedName>
</protein>
<evidence type="ECO:0000313" key="2">
    <source>
        <dbReference type="EMBL" id="CAF1131206.1"/>
    </source>
</evidence>
<comment type="caution">
    <text evidence="2">The sequence shown here is derived from an EMBL/GenBank/DDBJ whole genome shotgun (WGS) entry which is preliminary data.</text>
</comment>
<dbReference type="SUPFAM" id="SSF160104">
    <property type="entry name" value="Acetoacetate decarboxylase-like"/>
    <property type="match status" value="1"/>
</dbReference>
<proteinExistence type="predicted"/>
<dbReference type="EMBL" id="CAJOBE010000022">
    <property type="protein sequence ID" value="CAF3542438.1"/>
    <property type="molecule type" value="Genomic_DNA"/>
</dbReference>
<dbReference type="Proteomes" id="UP000663823">
    <property type="component" value="Unassembled WGS sequence"/>
</dbReference>
<evidence type="ECO:0000313" key="5">
    <source>
        <dbReference type="Proteomes" id="UP000663889"/>
    </source>
</evidence>
<dbReference type="OrthoDB" id="9970474at2759"/>
<dbReference type="AlphaFoldDB" id="A0A814REA0"/>
<dbReference type="EMBL" id="CAJNOO010001052">
    <property type="protein sequence ID" value="CAF1087102.1"/>
    <property type="molecule type" value="Genomic_DNA"/>
</dbReference>